<evidence type="ECO:0000256" key="2">
    <source>
        <dbReference type="ARBA" id="ARBA00022679"/>
    </source>
</evidence>
<dbReference type="InterPro" id="IPR012147">
    <property type="entry name" value="P_Ac_Bu_trans"/>
</dbReference>
<accession>A0ABW4NLC9</accession>
<dbReference type="SUPFAM" id="SSF53659">
    <property type="entry name" value="Isocitrate/Isopropylmalate dehydrogenase-like"/>
    <property type="match status" value="1"/>
</dbReference>
<dbReference type="Gene3D" id="3.40.718.10">
    <property type="entry name" value="Isopropylmalate Dehydrogenase"/>
    <property type="match status" value="1"/>
</dbReference>
<keyword evidence="6" id="KW-1185">Reference proteome</keyword>
<gene>
    <name evidence="5" type="ORF">ACFSBK_03555</name>
</gene>
<dbReference type="Proteomes" id="UP001597285">
    <property type="component" value="Unassembled WGS sequence"/>
</dbReference>
<feature type="domain" description="Phosphate acetyl/butaryl transferase" evidence="4">
    <location>
        <begin position="80"/>
        <end position="294"/>
    </location>
</feature>
<dbReference type="PANTHER" id="PTHR43356">
    <property type="entry name" value="PHOSPHATE ACETYLTRANSFERASE"/>
    <property type="match status" value="1"/>
</dbReference>
<dbReference type="InterPro" id="IPR050500">
    <property type="entry name" value="Phos_Acetyltrans/Butyryltrans"/>
</dbReference>
<dbReference type="GO" id="GO:0016746">
    <property type="term" value="F:acyltransferase activity"/>
    <property type="evidence" value="ECO:0007669"/>
    <property type="project" value="UniProtKB-KW"/>
</dbReference>
<sequence>MIQSFKELQQELMQKKNEPKKVAVVKAASRHALESIFELAEENLVIPYLIGDEEAIKKHLSEITIKNASYIIVHAETDTEAAFKGIQLAKEGQVEFIMKGDLQTGTLLKEVVNHETGIRKQKVLSHLALIEVPAYPKLIGVTDGGMVLTPDIEQKKAIIKNASEVMQALGYQKAKFAVLSAAEVVQPKLPASVDAAELTKEFSHAPDMIVEGPISLDIALSPEAAGEKRYQGKIQGDTDVLVAPDIVSGNALSKSMTLLAGGKMAGIIVGAEVPIILTSRSSSAAEKRNSLLLALKVSQGANKKGVSE</sequence>
<evidence type="ECO:0000259" key="4">
    <source>
        <dbReference type="Pfam" id="PF01515"/>
    </source>
</evidence>
<protein>
    <submittedName>
        <fullName evidence="5">Phosphate acyltransferase</fullName>
    </submittedName>
</protein>
<dbReference type="Pfam" id="PF01515">
    <property type="entry name" value="PTA_PTB"/>
    <property type="match status" value="1"/>
</dbReference>
<dbReference type="PANTHER" id="PTHR43356:SF2">
    <property type="entry name" value="PHOSPHATE ACETYLTRANSFERASE"/>
    <property type="match status" value="1"/>
</dbReference>
<dbReference type="PIRSF" id="PIRSF000428">
    <property type="entry name" value="P_Ac_trans"/>
    <property type="match status" value="1"/>
</dbReference>
<keyword evidence="3 5" id="KW-0012">Acyltransferase</keyword>
<evidence type="ECO:0000256" key="3">
    <source>
        <dbReference type="ARBA" id="ARBA00023315"/>
    </source>
</evidence>
<evidence type="ECO:0000313" key="5">
    <source>
        <dbReference type="EMBL" id="MFD1798938.1"/>
    </source>
</evidence>
<dbReference type="InterPro" id="IPR002505">
    <property type="entry name" value="PTA_PTB"/>
</dbReference>
<evidence type="ECO:0000256" key="1">
    <source>
        <dbReference type="ARBA" id="ARBA00005656"/>
    </source>
</evidence>
<reference evidence="6" key="1">
    <citation type="journal article" date="2019" name="Int. J. Syst. Evol. Microbiol.">
        <title>The Global Catalogue of Microorganisms (GCM) 10K type strain sequencing project: providing services to taxonomists for standard genome sequencing and annotation.</title>
        <authorList>
            <consortium name="The Broad Institute Genomics Platform"/>
            <consortium name="The Broad Institute Genome Sequencing Center for Infectious Disease"/>
            <person name="Wu L."/>
            <person name="Ma J."/>
        </authorList>
    </citation>
    <scope>NUCLEOTIDE SEQUENCE [LARGE SCALE GENOMIC DNA]</scope>
    <source>
        <strain evidence="6">KCTC 42143</strain>
    </source>
</reference>
<dbReference type="RefSeq" id="WP_201088710.1">
    <property type="nucleotide sequence ID" value="NZ_JBHSQC010000015.1"/>
</dbReference>
<comment type="caution">
    <text evidence="5">The sequence shown here is derived from an EMBL/GenBank/DDBJ whole genome shotgun (WGS) entry which is preliminary data.</text>
</comment>
<evidence type="ECO:0000313" key="6">
    <source>
        <dbReference type="Proteomes" id="UP001597285"/>
    </source>
</evidence>
<dbReference type="EMBL" id="JBHUFF010000008">
    <property type="protein sequence ID" value="MFD1798938.1"/>
    <property type="molecule type" value="Genomic_DNA"/>
</dbReference>
<keyword evidence="2" id="KW-0808">Transferase</keyword>
<proteinExistence type="inferred from homology"/>
<name>A0ABW4NLC9_9LACT</name>
<comment type="similarity">
    <text evidence="1">Belongs to the phosphate acetyltransferase and butyryltransferase family.</text>
</comment>
<organism evidence="5 6">
    <name type="scientific">Carnobacterium antarcticum</name>
    <dbReference type="NCBI Taxonomy" id="2126436"/>
    <lineage>
        <taxon>Bacteria</taxon>
        <taxon>Bacillati</taxon>
        <taxon>Bacillota</taxon>
        <taxon>Bacilli</taxon>
        <taxon>Lactobacillales</taxon>
        <taxon>Carnobacteriaceae</taxon>
        <taxon>Carnobacterium</taxon>
    </lineage>
</organism>